<dbReference type="EMBL" id="CP049811">
    <property type="protein sequence ID" value="QIK41779.1"/>
    <property type="molecule type" value="Genomic_DNA"/>
</dbReference>
<evidence type="ECO:0000313" key="2">
    <source>
        <dbReference type="Proteomes" id="UP000500791"/>
    </source>
</evidence>
<name>A0A6G7VP11_9RHOB</name>
<accession>A0A6G7VP11</accession>
<dbReference type="AlphaFoldDB" id="A0A6G7VP11"/>
<reference evidence="1 2" key="1">
    <citation type="submission" date="2020-03" db="EMBL/GenBank/DDBJ databases">
        <title>Complete genome sequence of Monaibacterium sp. ALG8 with diverse plasmids.</title>
        <authorList>
            <person name="Sun C."/>
        </authorList>
    </citation>
    <scope>NUCLEOTIDE SEQUENCE [LARGE SCALE GENOMIC DNA]</scope>
    <source>
        <strain evidence="1 2">ALG8</strain>
    </source>
</reference>
<sequence length="111" mass="12406">MDIHLPEHIVAELEHVEPSDRKHRLRVRDGSLVVDVIDLDETGFSVASDAAPLRGAVAVLDGARHIADCLIVAAEGEGRIMRYEYKRWTQISPKAPLDYVREENAPIALLR</sequence>
<gene>
    <name evidence="1" type="ORF">G8E03_14060</name>
</gene>
<keyword evidence="2" id="KW-1185">Reference proteome</keyword>
<dbReference type="KEGG" id="mon:G8E03_14060"/>
<proteinExistence type="predicted"/>
<organism evidence="1 2">
    <name type="scientific">Pontivivens nitratireducens</name>
    <dbReference type="NCBI Taxonomy" id="2758038"/>
    <lineage>
        <taxon>Bacteria</taxon>
        <taxon>Pseudomonadati</taxon>
        <taxon>Pseudomonadota</taxon>
        <taxon>Alphaproteobacteria</taxon>
        <taxon>Rhodobacterales</taxon>
        <taxon>Paracoccaceae</taxon>
        <taxon>Pontivivens</taxon>
    </lineage>
</organism>
<dbReference type="RefSeq" id="WP_166193222.1">
    <property type="nucleotide sequence ID" value="NZ_CP049811.1"/>
</dbReference>
<evidence type="ECO:0000313" key="1">
    <source>
        <dbReference type="EMBL" id="QIK41779.1"/>
    </source>
</evidence>
<dbReference type="Proteomes" id="UP000500791">
    <property type="component" value="Chromosome"/>
</dbReference>
<protein>
    <submittedName>
        <fullName evidence="1">Uncharacterized protein</fullName>
    </submittedName>
</protein>